<dbReference type="SUPFAM" id="SSF53335">
    <property type="entry name" value="S-adenosyl-L-methionine-dependent methyltransferases"/>
    <property type="match status" value="1"/>
</dbReference>
<dbReference type="EMBL" id="BAAAZG010000016">
    <property type="protein sequence ID" value="GAA4069481.1"/>
    <property type="molecule type" value="Genomic_DNA"/>
</dbReference>
<dbReference type="GO" id="GO:0008168">
    <property type="term" value="F:methyltransferase activity"/>
    <property type="evidence" value="ECO:0007669"/>
    <property type="project" value="UniProtKB-KW"/>
</dbReference>
<protein>
    <submittedName>
        <fullName evidence="2">Class I SAM-dependent methyltransferase</fullName>
    </submittedName>
</protein>
<keyword evidence="2" id="KW-0808">Transferase</keyword>
<dbReference type="RefSeq" id="WP_344945734.1">
    <property type="nucleotide sequence ID" value="NZ_BAAAZG010000016.1"/>
</dbReference>
<evidence type="ECO:0000313" key="2">
    <source>
        <dbReference type="EMBL" id="GAA4069481.1"/>
    </source>
</evidence>
<name>A0ABP7VKV7_9ACTN</name>
<dbReference type="Gene3D" id="3.40.50.150">
    <property type="entry name" value="Vaccinia Virus protein VP39"/>
    <property type="match status" value="1"/>
</dbReference>
<dbReference type="Pfam" id="PF13649">
    <property type="entry name" value="Methyltransf_25"/>
    <property type="match status" value="1"/>
</dbReference>
<dbReference type="GO" id="GO:0032259">
    <property type="term" value="P:methylation"/>
    <property type="evidence" value="ECO:0007669"/>
    <property type="project" value="UniProtKB-KW"/>
</dbReference>
<dbReference type="Proteomes" id="UP001500683">
    <property type="component" value="Unassembled WGS sequence"/>
</dbReference>
<keyword evidence="3" id="KW-1185">Reference proteome</keyword>
<reference evidence="3" key="1">
    <citation type="journal article" date="2019" name="Int. J. Syst. Evol. Microbiol.">
        <title>The Global Catalogue of Microorganisms (GCM) 10K type strain sequencing project: providing services to taxonomists for standard genome sequencing and annotation.</title>
        <authorList>
            <consortium name="The Broad Institute Genomics Platform"/>
            <consortium name="The Broad Institute Genome Sequencing Center for Infectious Disease"/>
            <person name="Wu L."/>
            <person name="Ma J."/>
        </authorList>
    </citation>
    <scope>NUCLEOTIDE SEQUENCE [LARGE SCALE GENOMIC DNA]</scope>
    <source>
        <strain evidence="3">JCM 16702</strain>
    </source>
</reference>
<keyword evidence="2" id="KW-0489">Methyltransferase</keyword>
<dbReference type="PANTHER" id="PTHR43591">
    <property type="entry name" value="METHYLTRANSFERASE"/>
    <property type="match status" value="1"/>
</dbReference>
<comment type="caution">
    <text evidence="2">The sequence shown here is derived from an EMBL/GenBank/DDBJ whole genome shotgun (WGS) entry which is preliminary data.</text>
</comment>
<gene>
    <name evidence="2" type="ORF">GCM10022214_25870</name>
</gene>
<evidence type="ECO:0000313" key="3">
    <source>
        <dbReference type="Proteomes" id="UP001500683"/>
    </source>
</evidence>
<dbReference type="InterPro" id="IPR029063">
    <property type="entry name" value="SAM-dependent_MTases_sf"/>
</dbReference>
<dbReference type="CDD" id="cd02440">
    <property type="entry name" value="AdoMet_MTases"/>
    <property type="match status" value="1"/>
</dbReference>
<proteinExistence type="predicted"/>
<dbReference type="InterPro" id="IPR041698">
    <property type="entry name" value="Methyltransf_25"/>
</dbReference>
<organism evidence="2 3">
    <name type="scientific">Actinomadura miaoliensis</name>
    <dbReference type="NCBI Taxonomy" id="430685"/>
    <lineage>
        <taxon>Bacteria</taxon>
        <taxon>Bacillati</taxon>
        <taxon>Actinomycetota</taxon>
        <taxon>Actinomycetes</taxon>
        <taxon>Streptosporangiales</taxon>
        <taxon>Thermomonosporaceae</taxon>
        <taxon>Actinomadura</taxon>
    </lineage>
</organism>
<feature type="domain" description="Methyltransferase" evidence="1">
    <location>
        <begin position="49"/>
        <end position="140"/>
    </location>
</feature>
<accession>A0ABP7VKV7</accession>
<dbReference type="PANTHER" id="PTHR43591:SF81">
    <property type="entry name" value="MAGNESIUM PROTOPORPHYRIN IX METHYLTRANSFERASE, CHLOROPLASTIC-RELATED"/>
    <property type="match status" value="1"/>
</dbReference>
<sequence>MDTGSGSDLVRAGYNALSHHYRGDDDDPTEQYDAWLADLRTRLPGHAEVLDVGCGCGIPVARCLSTAGHRVTGVDVSDVQIERARRLVPDATFIRADATQIRFPNGSFDAVVCLYALIHMPLDQQPGLLRRIAQWLRPGGWLLTTVGQDAWTGAEDNWLGGPATMWWSQADAATYRSWIQQAGLQVTVQDFIAEGDSGHALFWARRPSDSTDPKGQNRP</sequence>
<evidence type="ECO:0000259" key="1">
    <source>
        <dbReference type="Pfam" id="PF13649"/>
    </source>
</evidence>